<dbReference type="Proteomes" id="UP000435112">
    <property type="component" value="Unassembled WGS sequence"/>
</dbReference>
<protein>
    <submittedName>
        <fullName evidence="2">Uncharacterized protein</fullName>
    </submittedName>
</protein>
<comment type="caution">
    <text evidence="2">The sequence shown here is derived from an EMBL/GenBank/DDBJ whole genome shotgun (WGS) entry which is preliminary data.</text>
</comment>
<evidence type="ECO:0000313" key="3">
    <source>
        <dbReference type="Proteomes" id="UP000435112"/>
    </source>
</evidence>
<proteinExistence type="predicted"/>
<dbReference type="AlphaFoldDB" id="A0A6A3NB67"/>
<organism evidence="2 3">
    <name type="scientific">Phytophthora rubi</name>
    <dbReference type="NCBI Taxonomy" id="129364"/>
    <lineage>
        <taxon>Eukaryota</taxon>
        <taxon>Sar</taxon>
        <taxon>Stramenopiles</taxon>
        <taxon>Oomycota</taxon>
        <taxon>Peronosporomycetes</taxon>
        <taxon>Peronosporales</taxon>
        <taxon>Peronosporaceae</taxon>
        <taxon>Phytophthora</taxon>
    </lineage>
</organism>
<evidence type="ECO:0000256" key="1">
    <source>
        <dbReference type="SAM" id="MobiDB-lite"/>
    </source>
</evidence>
<dbReference type="EMBL" id="QXFU01000241">
    <property type="protein sequence ID" value="KAE9039199.1"/>
    <property type="molecule type" value="Genomic_DNA"/>
</dbReference>
<feature type="region of interest" description="Disordered" evidence="1">
    <location>
        <begin position="42"/>
        <end position="75"/>
    </location>
</feature>
<reference evidence="2 3" key="1">
    <citation type="submission" date="2018-09" db="EMBL/GenBank/DDBJ databases">
        <title>Genomic investigation of the strawberry pathogen Phytophthora fragariae indicates pathogenicity is determined by transcriptional variation in three key races.</title>
        <authorList>
            <person name="Adams T.M."/>
            <person name="Armitage A.D."/>
            <person name="Sobczyk M.K."/>
            <person name="Bates H.J."/>
            <person name="Dunwell J.M."/>
            <person name="Nellist C.F."/>
            <person name="Harrison R.J."/>
        </authorList>
    </citation>
    <scope>NUCLEOTIDE SEQUENCE [LARGE SCALE GENOMIC DNA]</scope>
    <source>
        <strain evidence="2 3">SCRP324</strain>
    </source>
</reference>
<gene>
    <name evidence="2" type="ORF">PR002_g5624</name>
</gene>
<sequence length="75" mass="8254">MRPEKMARVRRLRMRCEIKAGQDGRHDGEARRVQPLGGGLSRCRTEVASRGTKGRAERVAPSQGACASPTRSHLV</sequence>
<accession>A0A6A3NB67</accession>
<evidence type="ECO:0000313" key="2">
    <source>
        <dbReference type="EMBL" id="KAE9039199.1"/>
    </source>
</evidence>
<name>A0A6A3NB67_9STRA</name>